<dbReference type="EMBL" id="LXSH01000025">
    <property type="protein sequence ID" value="OAM20804.1"/>
    <property type="molecule type" value="Genomic_DNA"/>
</dbReference>
<name>A0A1A9RMG9_EIKCO</name>
<comment type="caution">
    <text evidence="2">The sequence shown here is derived from an EMBL/GenBank/DDBJ whole genome shotgun (WGS) entry which is preliminary data.</text>
</comment>
<sequence length="100" mass="11516">MNAQPQPQQPLSKAQQRELLTLQAELARLKIRSEQLRQQGRNRAGKPIDWLKLADSLPLAMLLWQAAVLPAPKQRQLLPKFGRLLWSWWSSEPEKGKKGK</sequence>
<evidence type="ECO:0000313" key="3">
    <source>
        <dbReference type="Proteomes" id="UP000078103"/>
    </source>
</evidence>
<proteinExistence type="predicted"/>
<reference evidence="3" key="1">
    <citation type="submission" date="2016-05" db="EMBL/GenBank/DDBJ databases">
        <title>Draft genome of Corynebacterium afermentans subsp. afermentans LCDC 88199T.</title>
        <authorList>
            <person name="Bernier A.-M."/>
            <person name="Bernard K."/>
        </authorList>
    </citation>
    <scope>NUCLEOTIDE SEQUENCE [LARGE SCALE GENOMIC DNA]</scope>
    <source>
        <strain evidence="3">NML120819</strain>
    </source>
</reference>
<dbReference type="Proteomes" id="UP000078103">
    <property type="component" value="Unassembled WGS sequence"/>
</dbReference>
<keyword evidence="1" id="KW-0175">Coiled coil</keyword>
<protein>
    <submittedName>
        <fullName evidence="2">Uncharacterized protein</fullName>
    </submittedName>
</protein>
<dbReference type="AlphaFoldDB" id="A0A1A9RMG9"/>
<accession>A0A1A9RMG9</accession>
<gene>
    <name evidence="2" type="ORF">A7P89_09225</name>
</gene>
<organism evidence="2 3">
    <name type="scientific">Eikenella corrodens</name>
    <dbReference type="NCBI Taxonomy" id="539"/>
    <lineage>
        <taxon>Bacteria</taxon>
        <taxon>Pseudomonadati</taxon>
        <taxon>Pseudomonadota</taxon>
        <taxon>Betaproteobacteria</taxon>
        <taxon>Neisseriales</taxon>
        <taxon>Neisseriaceae</taxon>
        <taxon>Eikenella</taxon>
    </lineage>
</organism>
<dbReference type="RefSeq" id="WP_064106262.1">
    <property type="nucleotide sequence ID" value="NZ_LXSH01000025.1"/>
</dbReference>
<evidence type="ECO:0000256" key="1">
    <source>
        <dbReference type="SAM" id="Coils"/>
    </source>
</evidence>
<feature type="coiled-coil region" evidence="1">
    <location>
        <begin position="12"/>
        <end position="39"/>
    </location>
</feature>
<evidence type="ECO:0000313" key="2">
    <source>
        <dbReference type="EMBL" id="OAM20804.1"/>
    </source>
</evidence>